<dbReference type="GO" id="GO:0032298">
    <property type="term" value="P:positive regulation of DNA-templated DNA replication initiation"/>
    <property type="evidence" value="ECO:0007669"/>
    <property type="project" value="TreeGrafter"/>
</dbReference>
<dbReference type="PANTHER" id="PTHR38767:SF1">
    <property type="entry name" value="DNA POLYMERASE III SUBUNIT CHI"/>
    <property type="match status" value="1"/>
</dbReference>
<dbReference type="SUPFAM" id="SSF102400">
    <property type="entry name" value="DNA polymerase III chi subunit"/>
    <property type="match status" value="1"/>
</dbReference>
<dbReference type="AlphaFoldDB" id="A0AAW7XKV1"/>
<protein>
    <submittedName>
        <fullName evidence="1">DNA polymerase III subunit chi</fullName>
        <ecNumber evidence="1">2.7.7.7</ecNumber>
    </submittedName>
</protein>
<dbReference type="InterPro" id="IPR036768">
    <property type="entry name" value="PolIII_chi_sf"/>
</dbReference>
<keyword evidence="1" id="KW-0808">Transferase</keyword>
<dbReference type="Proteomes" id="UP001169862">
    <property type="component" value="Unassembled WGS sequence"/>
</dbReference>
<dbReference type="GO" id="GO:0006260">
    <property type="term" value="P:DNA replication"/>
    <property type="evidence" value="ECO:0007669"/>
    <property type="project" value="InterPro"/>
</dbReference>
<proteinExistence type="predicted"/>
<dbReference type="EMBL" id="JAUOPG010000007">
    <property type="protein sequence ID" value="MDO6454272.1"/>
    <property type="molecule type" value="Genomic_DNA"/>
</dbReference>
<dbReference type="GO" id="GO:0003887">
    <property type="term" value="F:DNA-directed DNA polymerase activity"/>
    <property type="evidence" value="ECO:0007669"/>
    <property type="project" value="UniProtKB-EC"/>
</dbReference>
<gene>
    <name evidence="1" type="ORF">Q4490_11930</name>
</gene>
<organism evidence="1 2">
    <name type="scientific">Neptunomonas phycophila</name>
    <dbReference type="NCBI Taxonomy" id="1572645"/>
    <lineage>
        <taxon>Bacteria</taxon>
        <taxon>Pseudomonadati</taxon>
        <taxon>Pseudomonadota</taxon>
        <taxon>Gammaproteobacteria</taxon>
        <taxon>Oceanospirillales</taxon>
        <taxon>Oceanospirillaceae</taxon>
        <taxon>Neptunomonas</taxon>
    </lineage>
</organism>
<dbReference type="Gene3D" id="3.40.50.10110">
    <property type="entry name" value="DNA polymerase III subunit chi"/>
    <property type="match status" value="1"/>
</dbReference>
<dbReference type="RefSeq" id="WP_075173826.1">
    <property type="nucleotide sequence ID" value="NZ_CP041336.1"/>
</dbReference>
<sequence length="146" mass="16752">MAQADFYILPAADEESRYRFLGKLATRAIGAGHQLYVLTDSRQQAEIISERLWHAGPETFLPSHLANTPTASQAPICLGWDTAHFPQKPDLLVNLSSHYPSQTKQFKRVTEIVIQQDNILEQTRQRYKSYQQDGIKPNMHDMRNRS</sequence>
<dbReference type="PANTHER" id="PTHR38767">
    <property type="entry name" value="DNA POLYMERASE III SUBUNIT CHI"/>
    <property type="match status" value="1"/>
</dbReference>
<dbReference type="EC" id="2.7.7.7" evidence="1"/>
<accession>A0AAW7XKV1</accession>
<keyword evidence="1" id="KW-0548">Nucleotidyltransferase</keyword>
<reference evidence="1" key="1">
    <citation type="submission" date="2023-07" db="EMBL/GenBank/DDBJ databases">
        <title>Genome content predicts the carbon catabolic preferences of heterotrophic bacteria.</title>
        <authorList>
            <person name="Gralka M."/>
        </authorList>
    </citation>
    <scope>NUCLEOTIDE SEQUENCE</scope>
    <source>
        <strain evidence="1">I2M16</strain>
    </source>
</reference>
<comment type="caution">
    <text evidence="1">The sequence shown here is derived from an EMBL/GenBank/DDBJ whole genome shotgun (WGS) entry which is preliminary data.</text>
</comment>
<dbReference type="GO" id="GO:0003677">
    <property type="term" value="F:DNA binding"/>
    <property type="evidence" value="ECO:0007669"/>
    <property type="project" value="InterPro"/>
</dbReference>
<dbReference type="GeneID" id="89457262"/>
<name>A0AAW7XKV1_9GAMM</name>
<evidence type="ECO:0000313" key="2">
    <source>
        <dbReference type="Proteomes" id="UP001169862"/>
    </source>
</evidence>
<dbReference type="InterPro" id="IPR007459">
    <property type="entry name" value="DNA_pol3_chi"/>
</dbReference>
<evidence type="ECO:0000313" key="1">
    <source>
        <dbReference type="EMBL" id="MDO6454272.1"/>
    </source>
</evidence>
<dbReference type="Pfam" id="PF04364">
    <property type="entry name" value="DNA_pol3_chi"/>
    <property type="match status" value="1"/>
</dbReference>